<dbReference type="HOGENOM" id="CLU_565183_0_0_1"/>
<dbReference type="OrthoDB" id="4157239at2759"/>
<dbReference type="EMBL" id="KN847478">
    <property type="protein sequence ID" value="KIX05064.1"/>
    <property type="molecule type" value="Genomic_DNA"/>
</dbReference>
<feature type="compositionally biased region" description="Basic and acidic residues" evidence="1">
    <location>
        <begin position="273"/>
        <end position="285"/>
    </location>
</feature>
<reference evidence="2 3" key="1">
    <citation type="submission" date="2015-01" db="EMBL/GenBank/DDBJ databases">
        <title>The Genome Sequence of Rhinocladiella mackenzie CBS 650.93.</title>
        <authorList>
            <consortium name="The Broad Institute Genomics Platform"/>
            <person name="Cuomo C."/>
            <person name="de Hoog S."/>
            <person name="Gorbushina A."/>
            <person name="Stielow B."/>
            <person name="Teixiera M."/>
            <person name="Abouelleil A."/>
            <person name="Chapman S.B."/>
            <person name="Priest M."/>
            <person name="Young S.K."/>
            <person name="Wortman J."/>
            <person name="Nusbaum C."/>
            <person name="Birren B."/>
        </authorList>
    </citation>
    <scope>NUCLEOTIDE SEQUENCE [LARGE SCALE GENOMIC DNA]</scope>
    <source>
        <strain evidence="2 3">CBS 650.93</strain>
    </source>
</reference>
<gene>
    <name evidence="2" type="ORF">Z518_05936</name>
</gene>
<evidence type="ECO:0000256" key="1">
    <source>
        <dbReference type="SAM" id="MobiDB-lite"/>
    </source>
</evidence>
<proteinExistence type="predicted"/>
<feature type="compositionally biased region" description="Low complexity" evidence="1">
    <location>
        <begin position="287"/>
        <end position="304"/>
    </location>
</feature>
<keyword evidence="3" id="KW-1185">Reference proteome</keyword>
<organism evidence="2 3">
    <name type="scientific">Rhinocladiella mackenziei CBS 650.93</name>
    <dbReference type="NCBI Taxonomy" id="1442369"/>
    <lineage>
        <taxon>Eukaryota</taxon>
        <taxon>Fungi</taxon>
        <taxon>Dikarya</taxon>
        <taxon>Ascomycota</taxon>
        <taxon>Pezizomycotina</taxon>
        <taxon>Eurotiomycetes</taxon>
        <taxon>Chaetothyriomycetidae</taxon>
        <taxon>Chaetothyriales</taxon>
        <taxon>Herpotrichiellaceae</taxon>
        <taxon>Rhinocladiella</taxon>
    </lineage>
</organism>
<dbReference type="Proteomes" id="UP000053617">
    <property type="component" value="Unassembled WGS sequence"/>
</dbReference>
<feature type="region of interest" description="Disordered" evidence="1">
    <location>
        <begin position="26"/>
        <end position="55"/>
    </location>
</feature>
<protein>
    <submittedName>
        <fullName evidence="2">Uncharacterized protein</fullName>
    </submittedName>
</protein>
<name>A0A0D2IH33_9EURO</name>
<accession>A0A0D2IH33</accession>
<evidence type="ECO:0000313" key="2">
    <source>
        <dbReference type="EMBL" id="KIX05064.1"/>
    </source>
</evidence>
<dbReference type="AlphaFoldDB" id="A0A0D2IH33"/>
<sequence length="483" mass="53044">MGRNNHKKAVRDAKATIEFFNQTPAASASTLAPTRSHSGPLHSSRPPASPPGETSKISISDLFDTNLPQGFDSNHWINYLYSWGFALYDLCQNDKNQGLDDLVNCFQLAYHRIRGNDAGACAIFWHVDFFVSKQLVDGINAGRFPPGFVVTGSQSALREQGLEIVAPLHMTTRQILDKFVTFILERAGQVNAQVPLLVIDSEHFPRAVPFLTLGLFQAYALYQSGKFPDRRDIVELIEARKSKIPNRPNIYIKASLPIEGNPADFQANSTEGKTAKKDIESKDTEVDVTTTHTNTNATHSSTTDTDIIEVESSGNDKATITKGAVYVDKATDTNGLRDFARANIGKVKGLRATAANTNTTTTGGPARFDTGIDTASLAPKDAYDHLAEELAQLVYTDFPTPEHRRAAFRRAYQNIMHSETLIAARGTQRLRPTATKATEEAKKVGSGAGEWKEKFGIGKMSGWAGELEQMQIDASRKKPEEKN</sequence>
<dbReference type="RefSeq" id="XP_013272200.1">
    <property type="nucleotide sequence ID" value="XM_013416746.1"/>
</dbReference>
<feature type="region of interest" description="Disordered" evidence="1">
    <location>
        <begin position="263"/>
        <end position="304"/>
    </location>
</feature>
<evidence type="ECO:0000313" key="3">
    <source>
        <dbReference type="Proteomes" id="UP000053617"/>
    </source>
</evidence>
<dbReference type="VEuPathDB" id="FungiDB:Z518_05936"/>
<dbReference type="GeneID" id="25294007"/>